<comment type="caution">
    <text evidence="1">The sequence shown here is derived from an EMBL/GenBank/DDBJ whole genome shotgun (WGS) entry which is preliminary data.</text>
</comment>
<evidence type="ECO:0000313" key="2">
    <source>
        <dbReference type="Proteomes" id="UP000549394"/>
    </source>
</evidence>
<reference evidence="1 2" key="1">
    <citation type="submission" date="2020-08" db="EMBL/GenBank/DDBJ databases">
        <authorList>
            <person name="Hejnol A."/>
        </authorList>
    </citation>
    <scope>NUCLEOTIDE SEQUENCE [LARGE SCALE GENOMIC DNA]</scope>
</reference>
<evidence type="ECO:0000313" key="1">
    <source>
        <dbReference type="EMBL" id="CAD5112560.1"/>
    </source>
</evidence>
<sequence>MCMLFVYFCNDPSSEDGYSVIIASNRDEVITKPTLSANFWSDYSDCIGGIDEMGGGTWLGVSKRERIGVLLNISCEPDLTKPTRGTLVKDFVTGSDDSCVYLEKCSKKRANYNPYHLILLEKENKIWRSFYQNKEMEIPFLNLQPGYHVFGNCPDNKPWKKIEYGRKLFQNIVEKYNNVKQRDDLKAQLLNMLSDSKKNLPDQALYNQLSHVKDPSCYSSIRVKIPESSYGTRTHTIVLVDKKGNFHYEEKTMTEPIDLQNPNWITSHFDF</sequence>
<dbReference type="GO" id="GO:0009306">
    <property type="term" value="P:protein secretion"/>
    <property type="evidence" value="ECO:0007669"/>
    <property type="project" value="TreeGrafter"/>
</dbReference>
<name>A0A7I8V884_9ANNE</name>
<protein>
    <submittedName>
        <fullName evidence="1">Uncharacterized protein</fullName>
    </submittedName>
</protein>
<dbReference type="Pfam" id="PF05742">
    <property type="entry name" value="TANGO2"/>
    <property type="match status" value="1"/>
</dbReference>
<accession>A0A7I8V884</accession>
<dbReference type="Proteomes" id="UP000549394">
    <property type="component" value="Unassembled WGS sequence"/>
</dbReference>
<dbReference type="PANTHER" id="PTHR17985">
    <property type="entry name" value="SER/THR-RICH PROTEIN T10 IN DGCR REGION"/>
    <property type="match status" value="1"/>
</dbReference>
<gene>
    <name evidence="1" type="ORF">DGYR_LOCUS1682</name>
</gene>
<organism evidence="1 2">
    <name type="scientific">Dimorphilus gyrociliatus</name>
    <dbReference type="NCBI Taxonomy" id="2664684"/>
    <lineage>
        <taxon>Eukaryota</taxon>
        <taxon>Metazoa</taxon>
        <taxon>Spiralia</taxon>
        <taxon>Lophotrochozoa</taxon>
        <taxon>Annelida</taxon>
        <taxon>Polychaeta</taxon>
        <taxon>Polychaeta incertae sedis</taxon>
        <taxon>Dinophilidae</taxon>
        <taxon>Dimorphilus</taxon>
    </lineage>
</organism>
<keyword evidence="2" id="KW-1185">Reference proteome</keyword>
<dbReference type="PANTHER" id="PTHR17985:SF8">
    <property type="entry name" value="TRANSPORT AND GOLGI ORGANIZATION PROTEIN 2 HOMOLOG"/>
    <property type="match status" value="1"/>
</dbReference>
<dbReference type="GO" id="GO:0005794">
    <property type="term" value="C:Golgi apparatus"/>
    <property type="evidence" value="ECO:0007669"/>
    <property type="project" value="TreeGrafter"/>
</dbReference>
<dbReference type="OrthoDB" id="191601at2759"/>
<dbReference type="InterPro" id="IPR008551">
    <property type="entry name" value="TANGO2"/>
</dbReference>
<proteinExistence type="predicted"/>
<dbReference type="AlphaFoldDB" id="A0A7I8V884"/>
<dbReference type="EMBL" id="CAJFCJ010000002">
    <property type="protein sequence ID" value="CAD5112560.1"/>
    <property type="molecule type" value="Genomic_DNA"/>
</dbReference>
<dbReference type="GO" id="GO:0007030">
    <property type="term" value="P:Golgi organization"/>
    <property type="evidence" value="ECO:0007669"/>
    <property type="project" value="TreeGrafter"/>
</dbReference>